<dbReference type="EMBL" id="BGPR01073339">
    <property type="protein sequence ID" value="GBO45940.1"/>
    <property type="molecule type" value="Genomic_DNA"/>
</dbReference>
<name>A0A4Y2XAK8_ARAVE</name>
<organism evidence="1 2">
    <name type="scientific">Araneus ventricosus</name>
    <name type="common">Orbweaver spider</name>
    <name type="synonym">Epeira ventricosa</name>
    <dbReference type="NCBI Taxonomy" id="182803"/>
    <lineage>
        <taxon>Eukaryota</taxon>
        <taxon>Metazoa</taxon>
        <taxon>Ecdysozoa</taxon>
        <taxon>Arthropoda</taxon>
        <taxon>Chelicerata</taxon>
        <taxon>Arachnida</taxon>
        <taxon>Araneae</taxon>
        <taxon>Araneomorphae</taxon>
        <taxon>Entelegynae</taxon>
        <taxon>Araneoidea</taxon>
        <taxon>Araneidae</taxon>
        <taxon>Araneus</taxon>
    </lineage>
</organism>
<sequence length="85" mass="9272">MEMGYGGATIIGLPTALTSQVISEPHLPSKSANRLRLALITVKGKFLECLTPCERVKALFTSELRGVQKAFSKMDIQRESPSPPQ</sequence>
<comment type="caution">
    <text evidence="1">The sequence shown here is derived from an EMBL/GenBank/DDBJ whole genome shotgun (WGS) entry which is preliminary data.</text>
</comment>
<evidence type="ECO:0000313" key="1">
    <source>
        <dbReference type="EMBL" id="GBO45940.1"/>
    </source>
</evidence>
<protein>
    <submittedName>
        <fullName evidence="1">Uncharacterized protein</fullName>
    </submittedName>
</protein>
<keyword evidence="2" id="KW-1185">Reference proteome</keyword>
<reference evidence="1 2" key="1">
    <citation type="journal article" date="2019" name="Sci. Rep.">
        <title>Orb-weaving spider Araneus ventricosus genome elucidates the spidroin gene catalogue.</title>
        <authorList>
            <person name="Kono N."/>
            <person name="Nakamura H."/>
            <person name="Ohtoshi R."/>
            <person name="Moran D.A.P."/>
            <person name="Shinohara A."/>
            <person name="Yoshida Y."/>
            <person name="Fujiwara M."/>
            <person name="Mori M."/>
            <person name="Tomita M."/>
            <person name="Arakawa K."/>
        </authorList>
    </citation>
    <scope>NUCLEOTIDE SEQUENCE [LARGE SCALE GENOMIC DNA]</scope>
</reference>
<proteinExistence type="predicted"/>
<dbReference type="AlphaFoldDB" id="A0A4Y2XAK8"/>
<dbReference type="Proteomes" id="UP000499080">
    <property type="component" value="Unassembled WGS sequence"/>
</dbReference>
<accession>A0A4Y2XAK8</accession>
<gene>
    <name evidence="1" type="ORF">AVEN_7264_1</name>
</gene>
<evidence type="ECO:0000313" key="2">
    <source>
        <dbReference type="Proteomes" id="UP000499080"/>
    </source>
</evidence>